<evidence type="ECO:0000313" key="3">
    <source>
        <dbReference type="Proteomes" id="UP000054560"/>
    </source>
</evidence>
<reference evidence="2 3" key="1">
    <citation type="submission" date="2011-02" db="EMBL/GenBank/DDBJ databases">
        <title>The Genome Sequence of Sphaeroforma arctica JP610.</title>
        <authorList>
            <consortium name="The Broad Institute Genome Sequencing Platform"/>
            <person name="Russ C."/>
            <person name="Cuomo C."/>
            <person name="Young S.K."/>
            <person name="Zeng Q."/>
            <person name="Gargeya S."/>
            <person name="Alvarado L."/>
            <person name="Berlin A."/>
            <person name="Chapman S.B."/>
            <person name="Chen Z."/>
            <person name="Freedman E."/>
            <person name="Gellesch M."/>
            <person name="Goldberg J."/>
            <person name="Griggs A."/>
            <person name="Gujja S."/>
            <person name="Heilman E."/>
            <person name="Heiman D."/>
            <person name="Howarth C."/>
            <person name="Mehta T."/>
            <person name="Neiman D."/>
            <person name="Pearson M."/>
            <person name="Roberts A."/>
            <person name="Saif S."/>
            <person name="Shea T."/>
            <person name="Shenoy N."/>
            <person name="Sisk P."/>
            <person name="Stolte C."/>
            <person name="Sykes S."/>
            <person name="White J."/>
            <person name="Yandava C."/>
            <person name="Burger G."/>
            <person name="Gray M.W."/>
            <person name="Holland P.W.H."/>
            <person name="King N."/>
            <person name="Lang F.B.F."/>
            <person name="Roger A.J."/>
            <person name="Ruiz-Trillo I."/>
            <person name="Haas B."/>
            <person name="Nusbaum C."/>
            <person name="Birren B."/>
        </authorList>
    </citation>
    <scope>NUCLEOTIDE SEQUENCE [LARGE SCALE GENOMIC DNA]</scope>
    <source>
        <strain evidence="2 3">JP610</strain>
    </source>
</reference>
<dbReference type="RefSeq" id="XP_014151548.1">
    <property type="nucleotide sequence ID" value="XM_014296073.1"/>
</dbReference>
<gene>
    <name evidence="2" type="ORF">SARC_09896</name>
</gene>
<accession>A0A0L0FMD5</accession>
<protein>
    <submittedName>
        <fullName evidence="2">Uncharacterized protein</fullName>
    </submittedName>
</protein>
<keyword evidence="1" id="KW-0812">Transmembrane</keyword>
<name>A0A0L0FMD5_9EUKA</name>
<sequence length="74" mass="8203">MSGNAFTSFMKHRPAEIFPVIAVTGFAVALCVGSVIRTWGPARAQWTVAGRHPELRIDEGQQTKLMAVNQKYEK</sequence>
<keyword evidence="1" id="KW-0472">Membrane</keyword>
<evidence type="ECO:0000313" key="2">
    <source>
        <dbReference type="EMBL" id="KNC77646.1"/>
    </source>
</evidence>
<keyword evidence="1" id="KW-1133">Transmembrane helix</keyword>
<organism evidence="2 3">
    <name type="scientific">Sphaeroforma arctica JP610</name>
    <dbReference type="NCBI Taxonomy" id="667725"/>
    <lineage>
        <taxon>Eukaryota</taxon>
        <taxon>Ichthyosporea</taxon>
        <taxon>Ichthyophonida</taxon>
        <taxon>Sphaeroforma</taxon>
    </lineage>
</organism>
<dbReference type="Proteomes" id="UP000054560">
    <property type="component" value="Unassembled WGS sequence"/>
</dbReference>
<keyword evidence="3" id="KW-1185">Reference proteome</keyword>
<proteinExistence type="predicted"/>
<dbReference type="OrthoDB" id="5511684at2759"/>
<dbReference type="GeneID" id="25910400"/>
<dbReference type="EMBL" id="KQ242671">
    <property type="protein sequence ID" value="KNC77646.1"/>
    <property type="molecule type" value="Genomic_DNA"/>
</dbReference>
<feature type="transmembrane region" description="Helical" evidence="1">
    <location>
        <begin position="17"/>
        <end position="36"/>
    </location>
</feature>
<dbReference type="AlphaFoldDB" id="A0A0L0FMD5"/>
<evidence type="ECO:0000256" key="1">
    <source>
        <dbReference type="SAM" id="Phobius"/>
    </source>
</evidence>